<evidence type="ECO:0000313" key="3">
    <source>
        <dbReference type="Proteomes" id="UP000620075"/>
    </source>
</evidence>
<protein>
    <submittedName>
        <fullName evidence="2">HAD family hydrolase</fullName>
    </submittedName>
</protein>
<evidence type="ECO:0000259" key="1">
    <source>
        <dbReference type="Pfam" id="PF01966"/>
    </source>
</evidence>
<dbReference type="PANTHER" id="PTHR38659:SF1">
    <property type="entry name" value="METAL DEPENDENT PHOSPHOHYDROLASE"/>
    <property type="match status" value="1"/>
</dbReference>
<reference evidence="2 3" key="1">
    <citation type="submission" date="2020-10" db="EMBL/GenBank/DDBJ databases">
        <title>Ca. Dormibacterota MAGs.</title>
        <authorList>
            <person name="Montgomery K."/>
        </authorList>
    </citation>
    <scope>NUCLEOTIDE SEQUENCE [LARGE SCALE GENOMIC DNA]</scope>
    <source>
        <strain evidence="2">SC8811_S16_3</strain>
    </source>
</reference>
<dbReference type="AlphaFoldDB" id="A0A934NCY9"/>
<accession>A0A934NCY9</accession>
<gene>
    <name evidence="2" type="ORF">JF888_05245</name>
</gene>
<evidence type="ECO:0000313" key="2">
    <source>
        <dbReference type="EMBL" id="MBJ7602583.1"/>
    </source>
</evidence>
<dbReference type="GO" id="GO:0016787">
    <property type="term" value="F:hydrolase activity"/>
    <property type="evidence" value="ECO:0007669"/>
    <property type="project" value="UniProtKB-KW"/>
</dbReference>
<proteinExistence type="predicted"/>
<dbReference type="Pfam" id="PF01966">
    <property type="entry name" value="HD"/>
    <property type="match status" value="1"/>
</dbReference>
<sequence>MTLNPTRDDAWALVQESTKSETLRRHMLSVEAAMRAYAERFGEDPERWGVLGLIHDWDYESGPTPEQHPSRGIEQLRERGWPEALLQDIASHAEYLDVARDTPARKALYAVDEMCGFIIACALVKPDRSISAVEPRSVRKKMKDKAFARGVHREQLLAGAESLGVDFDQHIEFVRDALVPIAGQLGLQK</sequence>
<dbReference type="EMBL" id="JAEKNQ010000021">
    <property type="protein sequence ID" value="MBJ7602583.1"/>
    <property type="molecule type" value="Genomic_DNA"/>
</dbReference>
<dbReference type="Proteomes" id="UP000620075">
    <property type="component" value="Unassembled WGS sequence"/>
</dbReference>
<name>A0A934NCY9_9BACT</name>
<keyword evidence="2" id="KW-0378">Hydrolase</keyword>
<feature type="domain" description="HD" evidence="1">
    <location>
        <begin position="25"/>
        <end position="99"/>
    </location>
</feature>
<dbReference type="PANTHER" id="PTHR38659">
    <property type="entry name" value="METAL-DEPENDENT PHOSPHOHYDROLASE"/>
    <property type="match status" value="1"/>
</dbReference>
<dbReference type="Gene3D" id="1.10.3210.10">
    <property type="entry name" value="Hypothetical protein af1432"/>
    <property type="match status" value="1"/>
</dbReference>
<dbReference type="SUPFAM" id="SSF109604">
    <property type="entry name" value="HD-domain/PDEase-like"/>
    <property type="match status" value="1"/>
</dbReference>
<dbReference type="RefSeq" id="WP_338177189.1">
    <property type="nucleotide sequence ID" value="NZ_JAEKNQ010000021.1"/>
</dbReference>
<dbReference type="InterPro" id="IPR006674">
    <property type="entry name" value="HD_domain"/>
</dbReference>
<organism evidence="2 3">
    <name type="scientific">Candidatus Dormiibacter inghamiae</name>
    <dbReference type="NCBI Taxonomy" id="3127013"/>
    <lineage>
        <taxon>Bacteria</taxon>
        <taxon>Bacillati</taxon>
        <taxon>Candidatus Dormiibacterota</taxon>
        <taxon>Candidatus Dormibacteria</taxon>
        <taxon>Candidatus Dormibacterales</taxon>
        <taxon>Candidatus Dormibacteraceae</taxon>
        <taxon>Candidatus Dormiibacter</taxon>
    </lineage>
</organism>
<comment type="caution">
    <text evidence="2">The sequence shown here is derived from an EMBL/GenBank/DDBJ whole genome shotgun (WGS) entry which is preliminary data.</text>
</comment>